<gene>
    <name evidence="1" type="ORF">GKIL_0979</name>
</gene>
<dbReference type="HOGENOM" id="CLU_3356443_0_0_3"/>
<evidence type="ECO:0000313" key="2">
    <source>
        <dbReference type="Proteomes" id="UP000017396"/>
    </source>
</evidence>
<name>U5QHT5_GLOK1</name>
<accession>U5QHT5</accession>
<keyword evidence="2" id="KW-1185">Reference proteome</keyword>
<dbReference type="EMBL" id="CP003587">
    <property type="protein sequence ID" value="AGY57225.1"/>
    <property type="molecule type" value="Genomic_DNA"/>
</dbReference>
<reference evidence="1 2" key="1">
    <citation type="journal article" date="2013" name="PLoS ONE">
        <title>Cultivation and Complete Genome Sequencing of Gloeobacter kilaueensis sp. nov., from a Lava Cave in Kilauea Caldera, Hawai'i.</title>
        <authorList>
            <person name="Saw J.H."/>
            <person name="Schatz M."/>
            <person name="Brown M.V."/>
            <person name="Kunkel D.D."/>
            <person name="Foster J.S."/>
            <person name="Shick H."/>
            <person name="Christensen S."/>
            <person name="Hou S."/>
            <person name="Wan X."/>
            <person name="Donachie S.P."/>
        </authorList>
    </citation>
    <scope>NUCLEOTIDE SEQUENCE [LARGE SCALE GENOMIC DNA]</scope>
    <source>
        <strain evidence="2">JS</strain>
    </source>
</reference>
<dbReference type="Proteomes" id="UP000017396">
    <property type="component" value="Chromosome"/>
</dbReference>
<organism evidence="1 2">
    <name type="scientific">Gloeobacter kilaueensis (strain ATCC BAA-2537 / CCAP 1431/1 / ULC 316 / JS1)</name>
    <dbReference type="NCBI Taxonomy" id="1183438"/>
    <lineage>
        <taxon>Bacteria</taxon>
        <taxon>Bacillati</taxon>
        <taxon>Cyanobacteriota</taxon>
        <taxon>Cyanophyceae</taxon>
        <taxon>Gloeobacterales</taxon>
        <taxon>Gloeobacteraceae</taxon>
        <taxon>Gloeobacter</taxon>
    </lineage>
</organism>
<proteinExistence type="predicted"/>
<evidence type="ECO:0000313" key="1">
    <source>
        <dbReference type="EMBL" id="AGY57225.1"/>
    </source>
</evidence>
<dbReference type="KEGG" id="glj:GKIL_0979"/>
<sequence length="36" mass="4180">MEATSYLDNDVCMLNRLSQRSRIPNNYASVGCTYHR</sequence>
<protein>
    <submittedName>
        <fullName evidence="1">Uncharacterized protein</fullName>
    </submittedName>
</protein>
<dbReference type="AlphaFoldDB" id="U5QHT5"/>